<sequence length="406" mass="43490">MARFQYKALVRGGEVVVGQVDSDSRAGAIGVLRGQGMVPLQVQPGREAAARRTLFGGLFRRRRVSDKDLMLFTREFAILLGAGLPVDRALSMLDRILDDGPLRGVAGGLLEAIRGGSPLAQAMEARPTIFPAFYIGMIRAGESGGVMVDVLTRLGTMLERREALKASVRSALTYPMLVLALTGLSLVVLLVYVVPEFQPMFEESGIEPPLSTRIVFAASETVSRWGWLLAAGLLVLLLALRGIGLGERNRRRLDGWMLRAPVIGGLLRRIETARFCRSLGTLRANGVVLIEAIGVAAGTLSNRAVAEAARRLAGPLARGEGLARPMRRSGLFPPLALQLIEVGEESGELHPMLLQVADIYDTEVERALQRALALLAPGVTILLGAVIAFIVGSMLGAILGSYDLAM</sequence>
<evidence type="ECO:0000256" key="3">
    <source>
        <dbReference type="ARBA" id="ARBA00022475"/>
    </source>
</evidence>
<gene>
    <name evidence="10" type="ORF">Ga0080559_TMP3932</name>
</gene>
<keyword evidence="7 8" id="KW-0472">Membrane</keyword>
<comment type="similarity">
    <text evidence="2">Belongs to the GSP F family.</text>
</comment>
<evidence type="ECO:0000313" key="10">
    <source>
        <dbReference type="EMBL" id="APX24728.1"/>
    </source>
</evidence>
<comment type="subcellular location">
    <subcellularLocation>
        <location evidence="1">Cell inner membrane</location>
        <topology evidence="1">Multi-pass membrane protein</topology>
    </subcellularLocation>
</comment>
<reference evidence="10 11" key="1">
    <citation type="submission" date="2016-03" db="EMBL/GenBank/DDBJ databases">
        <title>Deep-sea bacteria in the southern Pacific.</title>
        <authorList>
            <person name="Tang K."/>
        </authorList>
    </citation>
    <scope>NUCLEOTIDE SEQUENCE [LARGE SCALE GENOMIC DNA]</scope>
    <source>
        <strain evidence="10 11">JLT2016</strain>
    </source>
</reference>
<proteinExistence type="inferred from homology"/>
<evidence type="ECO:0000256" key="8">
    <source>
        <dbReference type="SAM" id="Phobius"/>
    </source>
</evidence>
<dbReference type="PANTHER" id="PTHR30012:SF7">
    <property type="entry name" value="PROTEIN TRANSPORT PROTEIN HOFC HOMOLOG"/>
    <property type="match status" value="1"/>
</dbReference>
<evidence type="ECO:0000313" key="11">
    <source>
        <dbReference type="Proteomes" id="UP000186559"/>
    </source>
</evidence>
<dbReference type="AlphaFoldDB" id="A0A1U7D9D5"/>
<dbReference type="GO" id="GO:0005886">
    <property type="term" value="C:plasma membrane"/>
    <property type="evidence" value="ECO:0007669"/>
    <property type="project" value="UniProtKB-SubCell"/>
</dbReference>
<keyword evidence="5 8" id="KW-0812">Transmembrane</keyword>
<evidence type="ECO:0000256" key="7">
    <source>
        <dbReference type="ARBA" id="ARBA00023136"/>
    </source>
</evidence>
<evidence type="ECO:0000259" key="9">
    <source>
        <dbReference type="Pfam" id="PF00482"/>
    </source>
</evidence>
<dbReference type="PRINTS" id="PR00812">
    <property type="entry name" value="BCTERIALGSPF"/>
</dbReference>
<protein>
    <submittedName>
        <fullName evidence="10">Type II secretion system protein F (GspF)</fullName>
    </submittedName>
</protein>
<feature type="transmembrane region" description="Helical" evidence="8">
    <location>
        <begin position="225"/>
        <end position="243"/>
    </location>
</feature>
<dbReference type="Pfam" id="PF00482">
    <property type="entry name" value="T2SSF"/>
    <property type="match status" value="2"/>
</dbReference>
<keyword evidence="6 8" id="KW-1133">Transmembrane helix</keyword>
<dbReference type="OrthoDB" id="9805682at2"/>
<evidence type="ECO:0000256" key="2">
    <source>
        <dbReference type="ARBA" id="ARBA00005745"/>
    </source>
</evidence>
<accession>A0A1U7D9D5</accession>
<dbReference type="FunFam" id="1.20.81.30:FF:000001">
    <property type="entry name" value="Type II secretion system protein F"/>
    <property type="match status" value="1"/>
</dbReference>
<feature type="transmembrane region" description="Helical" evidence="8">
    <location>
        <begin position="372"/>
        <end position="399"/>
    </location>
</feature>
<evidence type="ECO:0000256" key="6">
    <source>
        <dbReference type="ARBA" id="ARBA00022989"/>
    </source>
</evidence>
<keyword evidence="11" id="KW-1185">Reference proteome</keyword>
<keyword evidence="4" id="KW-0997">Cell inner membrane</keyword>
<dbReference type="STRING" id="1229727.Ga0080559_TMP3932"/>
<dbReference type="PANTHER" id="PTHR30012">
    <property type="entry name" value="GENERAL SECRETION PATHWAY PROTEIN"/>
    <property type="match status" value="1"/>
</dbReference>
<feature type="transmembrane region" description="Helical" evidence="8">
    <location>
        <begin position="172"/>
        <end position="194"/>
    </location>
</feature>
<keyword evidence="3" id="KW-1003">Cell membrane</keyword>
<dbReference type="InterPro" id="IPR018076">
    <property type="entry name" value="T2SS_GspF_dom"/>
</dbReference>
<dbReference type="Proteomes" id="UP000186559">
    <property type="component" value="Chromosome"/>
</dbReference>
<dbReference type="InterPro" id="IPR003004">
    <property type="entry name" value="GspF/PilC"/>
</dbReference>
<dbReference type="InterPro" id="IPR042094">
    <property type="entry name" value="T2SS_GspF_sf"/>
</dbReference>
<dbReference type="EMBL" id="CP014796">
    <property type="protein sequence ID" value="APX24728.1"/>
    <property type="molecule type" value="Genomic_DNA"/>
</dbReference>
<dbReference type="KEGG" id="tpro:Ga0080559_TMP3932"/>
<dbReference type="GO" id="GO:0015628">
    <property type="term" value="P:protein secretion by the type II secretion system"/>
    <property type="evidence" value="ECO:0007669"/>
    <property type="project" value="TreeGrafter"/>
</dbReference>
<evidence type="ECO:0000256" key="5">
    <source>
        <dbReference type="ARBA" id="ARBA00022692"/>
    </source>
</evidence>
<feature type="domain" description="Type II secretion system protein GspF" evidence="9">
    <location>
        <begin position="72"/>
        <end position="195"/>
    </location>
</feature>
<evidence type="ECO:0000256" key="1">
    <source>
        <dbReference type="ARBA" id="ARBA00004429"/>
    </source>
</evidence>
<evidence type="ECO:0000256" key="4">
    <source>
        <dbReference type="ARBA" id="ARBA00022519"/>
    </source>
</evidence>
<dbReference type="Gene3D" id="1.20.81.30">
    <property type="entry name" value="Type II secretion system (T2SS), domain F"/>
    <property type="match status" value="2"/>
</dbReference>
<organism evidence="10 11">
    <name type="scientific">Salipiger profundus</name>
    <dbReference type="NCBI Taxonomy" id="1229727"/>
    <lineage>
        <taxon>Bacteria</taxon>
        <taxon>Pseudomonadati</taxon>
        <taxon>Pseudomonadota</taxon>
        <taxon>Alphaproteobacteria</taxon>
        <taxon>Rhodobacterales</taxon>
        <taxon>Roseobacteraceae</taxon>
        <taxon>Salipiger</taxon>
    </lineage>
</organism>
<feature type="domain" description="Type II secretion system protein GspF" evidence="9">
    <location>
        <begin position="275"/>
        <end position="395"/>
    </location>
</feature>
<dbReference type="RefSeq" id="WP_076624513.1">
    <property type="nucleotide sequence ID" value="NZ_BMEW01000001.1"/>
</dbReference>
<name>A0A1U7D9D5_9RHOB</name>